<feature type="compositionally biased region" description="Basic and acidic residues" evidence="1">
    <location>
        <begin position="10"/>
        <end position="29"/>
    </location>
</feature>
<sequence>MEQRCASIDTELHKDEVDGRSGERGKERTPYTVLRGGPSGFTVYRQMLQLSRLIQALPILPPPATPSYVAC</sequence>
<dbReference type="WBParaSite" id="EN70_10058">
    <property type="protein sequence ID" value="EN70_10058"/>
    <property type="gene ID" value="EN70_10058"/>
</dbReference>
<feature type="region of interest" description="Disordered" evidence="1">
    <location>
        <begin position="1"/>
        <end position="33"/>
    </location>
</feature>
<dbReference type="Proteomes" id="UP000095285">
    <property type="component" value="Unassembled WGS sequence"/>
</dbReference>
<reference evidence="3" key="2">
    <citation type="submission" date="2016-11" db="UniProtKB">
        <authorList>
            <consortium name="WormBaseParasite"/>
        </authorList>
    </citation>
    <scope>IDENTIFICATION</scope>
</reference>
<reference evidence="2" key="1">
    <citation type="submission" date="2012-04" db="EMBL/GenBank/DDBJ databases">
        <title>The Genome Sequence of Loa loa.</title>
        <authorList>
            <consortium name="The Broad Institute Genome Sequencing Platform"/>
            <consortium name="Broad Institute Genome Sequencing Center for Infectious Disease"/>
            <person name="Nutman T.B."/>
            <person name="Fink D.L."/>
            <person name="Russ C."/>
            <person name="Young S."/>
            <person name="Zeng Q."/>
            <person name="Gargeya S."/>
            <person name="Alvarado L."/>
            <person name="Berlin A."/>
            <person name="Chapman S.B."/>
            <person name="Chen Z."/>
            <person name="Freedman E."/>
            <person name="Gellesch M."/>
            <person name="Goldberg J."/>
            <person name="Griggs A."/>
            <person name="Gujja S."/>
            <person name="Heilman E.R."/>
            <person name="Heiman D."/>
            <person name="Howarth C."/>
            <person name="Mehta T."/>
            <person name="Neiman D."/>
            <person name="Pearson M."/>
            <person name="Roberts A."/>
            <person name="Saif S."/>
            <person name="Shea T."/>
            <person name="Shenoy N."/>
            <person name="Sisk P."/>
            <person name="Stolte C."/>
            <person name="Sykes S."/>
            <person name="White J."/>
            <person name="Yandava C."/>
            <person name="Haas B."/>
            <person name="Henn M.R."/>
            <person name="Nusbaum C."/>
            <person name="Birren B."/>
        </authorList>
    </citation>
    <scope>NUCLEOTIDE SEQUENCE [LARGE SCALE GENOMIC DNA]</scope>
</reference>
<evidence type="ECO:0000313" key="2">
    <source>
        <dbReference type="Proteomes" id="UP000095285"/>
    </source>
</evidence>
<dbReference type="AlphaFoldDB" id="A0A1I7V5D4"/>
<evidence type="ECO:0000313" key="3">
    <source>
        <dbReference type="WBParaSite" id="EN70_10058"/>
    </source>
</evidence>
<evidence type="ECO:0000256" key="1">
    <source>
        <dbReference type="SAM" id="MobiDB-lite"/>
    </source>
</evidence>
<accession>A0A1I7V5D4</accession>
<keyword evidence="2" id="KW-1185">Reference proteome</keyword>
<protein>
    <submittedName>
        <fullName evidence="3">Uncharacterized protein</fullName>
    </submittedName>
</protein>
<organism evidence="2 3">
    <name type="scientific">Loa loa</name>
    <name type="common">Eye worm</name>
    <name type="synonym">Filaria loa</name>
    <dbReference type="NCBI Taxonomy" id="7209"/>
    <lineage>
        <taxon>Eukaryota</taxon>
        <taxon>Metazoa</taxon>
        <taxon>Ecdysozoa</taxon>
        <taxon>Nematoda</taxon>
        <taxon>Chromadorea</taxon>
        <taxon>Rhabditida</taxon>
        <taxon>Spirurina</taxon>
        <taxon>Spiruromorpha</taxon>
        <taxon>Filarioidea</taxon>
        <taxon>Onchocercidae</taxon>
        <taxon>Loa</taxon>
    </lineage>
</organism>
<name>A0A1I7V5D4_LOALO</name>
<proteinExistence type="predicted"/>